<evidence type="ECO:0000259" key="1">
    <source>
        <dbReference type="Pfam" id="PF04015"/>
    </source>
</evidence>
<dbReference type="Pfam" id="PF04015">
    <property type="entry name" value="DUF362"/>
    <property type="match status" value="1"/>
</dbReference>
<sequence>MKRREFLKDAAVAGIGLFFPPGIDAFFTPAGAAERTDLVVAHGASPGKITMAAIEALGGVRKFISRGDVVAVKPNIAWDRTPEQAANTNPEVVATVVRLCYEAGAKKVKVFDRPVNDPRRCYVQSGIADALKPLGADLSYMDERKFKDISIKGQALTSWPLYAELFEADKIINIPIAKHHSLARITMSMKNWMGVMGGSRRQIHQKLDESLADLALVIKPTLTILDAVRILTANGPQGGSPGDVKKLDTVIAGIDQVAVDSFGATLFGMKGSDLGYVRIAAQNGLGTMDLSKVKIRKIAV</sequence>
<protein>
    <submittedName>
        <fullName evidence="2">DUF362 domain-containing protein</fullName>
    </submittedName>
</protein>
<proteinExistence type="predicted"/>
<dbReference type="AlphaFoldDB" id="A0A953M3K9"/>
<evidence type="ECO:0000313" key="3">
    <source>
        <dbReference type="Proteomes" id="UP000705867"/>
    </source>
</evidence>
<dbReference type="Proteomes" id="UP000705867">
    <property type="component" value="Unassembled WGS sequence"/>
</dbReference>
<feature type="domain" description="DUF362" evidence="1">
    <location>
        <begin position="70"/>
        <end position="264"/>
    </location>
</feature>
<accession>A0A953M3K9</accession>
<reference evidence="2" key="1">
    <citation type="journal article" date="2021" name="bioRxiv">
        <title>Unraveling nitrogen, sulfur and carbon metabolic pathways and microbial community transcriptional responses to substrate deprivation and toxicity stresses in a bioreactor mimicking anoxic brackish coastal sediment conditions.</title>
        <authorList>
            <person name="Martins P.D."/>
            <person name="Echeveste M.J."/>
            <person name="Arshad A."/>
            <person name="Kurth J."/>
            <person name="Ouboter H."/>
            <person name="Jetten M.S.M."/>
            <person name="Welte C.U."/>
        </authorList>
    </citation>
    <scope>NUCLEOTIDE SEQUENCE</scope>
    <source>
        <strain evidence="2">MAG_39</strain>
    </source>
</reference>
<dbReference type="EMBL" id="JAIOIV010000148">
    <property type="protein sequence ID" value="MBZ0158327.1"/>
    <property type="molecule type" value="Genomic_DNA"/>
</dbReference>
<organism evidence="2 3">
    <name type="scientific">Candidatus Nitrobium versatile</name>
    <dbReference type="NCBI Taxonomy" id="2884831"/>
    <lineage>
        <taxon>Bacteria</taxon>
        <taxon>Pseudomonadati</taxon>
        <taxon>Nitrospirota</taxon>
        <taxon>Nitrospiria</taxon>
        <taxon>Nitrospirales</taxon>
        <taxon>Nitrospiraceae</taxon>
        <taxon>Candidatus Nitrobium</taxon>
    </lineage>
</organism>
<comment type="caution">
    <text evidence="2">The sequence shown here is derived from an EMBL/GenBank/DDBJ whole genome shotgun (WGS) entry which is preliminary data.</text>
</comment>
<gene>
    <name evidence="2" type="ORF">K8I29_19190</name>
</gene>
<name>A0A953M3K9_9BACT</name>
<dbReference type="InterPro" id="IPR007160">
    <property type="entry name" value="DUF362"/>
</dbReference>
<reference evidence="2" key="2">
    <citation type="submission" date="2021-08" db="EMBL/GenBank/DDBJ databases">
        <authorList>
            <person name="Dalcin Martins P."/>
        </authorList>
    </citation>
    <scope>NUCLEOTIDE SEQUENCE</scope>
    <source>
        <strain evidence="2">MAG_39</strain>
    </source>
</reference>
<evidence type="ECO:0000313" key="2">
    <source>
        <dbReference type="EMBL" id="MBZ0158327.1"/>
    </source>
</evidence>